<evidence type="ECO:0000313" key="1">
    <source>
        <dbReference type="EMBL" id="KAI4323993.1"/>
    </source>
</evidence>
<reference evidence="1 2" key="1">
    <citation type="journal article" date="2022" name="DNA Res.">
        <title>Chromosomal-level genome assembly of the orchid tree Bauhinia variegata (Leguminosae; Cercidoideae) supports the allotetraploid origin hypothesis of Bauhinia.</title>
        <authorList>
            <person name="Zhong Y."/>
            <person name="Chen Y."/>
            <person name="Zheng D."/>
            <person name="Pang J."/>
            <person name="Liu Y."/>
            <person name="Luo S."/>
            <person name="Meng S."/>
            <person name="Qian L."/>
            <person name="Wei D."/>
            <person name="Dai S."/>
            <person name="Zhou R."/>
        </authorList>
    </citation>
    <scope>NUCLEOTIDE SEQUENCE [LARGE SCALE GENOMIC DNA]</scope>
    <source>
        <strain evidence="1">BV-YZ2020</strain>
    </source>
</reference>
<protein>
    <submittedName>
        <fullName evidence="1">Uncharacterized protein</fullName>
    </submittedName>
</protein>
<dbReference type="Proteomes" id="UP000828941">
    <property type="component" value="Chromosome 9"/>
</dbReference>
<proteinExistence type="predicted"/>
<evidence type="ECO:0000313" key="2">
    <source>
        <dbReference type="Proteomes" id="UP000828941"/>
    </source>
</evidence>
<sequence length="388" mass="41277">MPNLKNFMEQSGSEAEVLCKKRKTRSSSTPSPSVTDFFRPYPAAANPVVSGSAIETIDADPSGVFLMLAPELGADLLMQALVPTSRPLNDLPTTAFHDLYEGHACPPLARIRRVKITARKDRGGRMSAASHRQGIIVDIVILLWATLMLVVCAASSWSDSDFAEGDGLNNPIVGSEDTPATEPTPSGGVGHAGASSTPEATTSGASPSEGFSSLDPTALLVEFRHVRSGAILAKAEERLVINLNGLRAAKTAAEESCVEAKRKAVVSDAKAYSAEQGLAAALKDTAAIEERAASTLSQLAKERNRSATLVEELKIAQERLVVLEEKERSSFTMVAVYQKTFPPAELAAATDFKKVIREGLIVEPEDDDDPDLSFPISDIECSSDGKNP</sequence>
<gene>
    <name evidence="1" type="ORF">L6164_023561</name>
</gene>
<comment type="caution">
    <text evidence="1">The sequence shown here is derived from an EMBL/GenBank/DDBJ whole genome shotgun (WGS) entry which is preliminary data.</text>
</comment>
<organism evidence="1 2">
    <name type="scientific">Bauhinia variegata</name>
    <name type="common">Purple orchid tree</name>
    <name type="synonym">Phanera variegata</name>
    <dbReference type="NCBI Taxonomy" id="167791"/>
    <lineage>
        <taxon>Eukaryota</taxon>
        <taxon>Viridiplantae</taxon>
        <taxon>Streptophyta</taxon>
        <taxon>Embryophyta</taxon>
        <taxon>Tracheophyta</taxon>
        <taxon>Spermatophyta</taxon>
        <taxon>Magnoliopsida</taxon>
        <taxon>eudicotyledons</taxon>
        <taxon>Gunneridae</taxon>
        <taxon>Pentapetalae</taxon>
        <taxon>rosids</taxon>
        <taxon>fabids</taxon>
        <taxon>Fabales</taxon>
        <taxon>Fabaceae</taxon>
        <taxon>Cercidoideae</taxon>
        <taxon>Cercideae</taxon>
        <taxon>Bauhiniinae</taxon>
        <taxon>Bauhinia</taxon>
    </lineage>
</organism>
<keyword evidence="2" id="KW-1185">Reference proteome</keyword>
<accession>A0ACB9MJ12</accession>
<name>A0ACB9MJ12_BAUVA</name>
<dbReference type="EMBL" id="CM039434">
    <property type="protein sequence ID" value="KAI4323993.1"/>
    <property type="molecule type" value="Genomic_DNA"/>
</dbReference>